<dbReference type="RefSeq" id="WP_184308524.1">
    <property type="nucleotide sequence ID" value="NZ_JACHEN010000004.1"/>
</dbReference>
<evidence type="ECO:0000313" key="2">
    <source>
        <dbReference type="EMBL" id="MBB6214802.1"/>
    </source>
</evidence>
<gene>
    <name evidence="2" type="ORF">HNQ80_000887</name>
</gene>
<reference evidence="2 3" key="1">
    <citation type="submission" date="2020-08" db="EMBL/GenBank/DDBJ databases">
        <title>Genomic Encyclopedia of Type Strains, Phase IV (KMG-IV): sequencing the most valuable type-strain genomes for metagenomic binning, comparative biology and taxonomic classification.</title>
        <authorList>
            <person name="Goeker M."/>
        </authorList>
    </citation>
    <scope>NUCLEOTIDE SEQUENCE [LARGE SCALE GENOMIC DNA]</scope>
    <source>
        <strain evidence="2 3">DSM 103526</strain>
    </source>
</reference>
<sequence>MKRGYDIIGLPVICLEESCKKIEIKDILYDKMELRATCLLIQEGGYFREQKVIALQNIKNIGSDAVVIQNKSVIEESPYQDHIQSYQSLIGMEVITYGGQDVGIVQDILFDVNSGRLSGLILSEGLFHDLVEGRSILPLKDNLKLDTNTIIISNSEEKSILSNTGGLKRLFSLE</sequence>
<organism evidence="2 3">
    <name type="scientific">Anaerosolibacter carboniphilus</name>
    <dbReference type="NCBI Taxonomy" id="1417629"/>
    <lineage>
        <taxon>Bacteria</taxon>
        <taxon>Bacillati</taxon>
        <taxon>Bacillota</taxon>
        <taxon>Clostridia</taxon>
        <taxon>Peptostreptococcales</taxon>
        <taxon>Thermotaleaceae</taxon>
        <taxon>Anaerosolibacter</taxon>
    </lineage>
</organism>
<keyword evidence="3" id="KW-1185">Reference proteome</keyword>
<evidence type="ECO:0000259" key="1">
    <source>
        <dbReference type="Pfam" id="PF05239"/>
    </source>
</evidence>
<comment type="caution">
    <text evidence="2">The sequence shown here is derived from an EMBL/GenBank/DDBJ whole genome shotgun (WGS) entry which is preliminary data.</text>
</comment>
<dbReference type="Pfam" id="PF05239">
    <property type="entry name" value="PRC"/>
    <property type="match status" value="1"/>
</dbReference>
<dbReference type="Proteomes" id="UP000579281">
    <property type="component" value="Unassembled WGS sequence"/>
</dbReference>
<accession>A0A841KV49</accession>
<dbReference type="PANTHER" id="PTHR36740">
    <property type="entry name" value="PRC DOMAIN-CONTAINING PROTEIN"/>
    <property type="match status" value="1"/>
</dbReference>
<dbReference type="InterPro" id="IPR027275">
    <property type="entry name" value="PRC-brl_dom"/>
</dbReference>
<proteinExistence type="predicted"/>
<name>A0A841KV49_9FIRM</name>
<dbReference type="Gene3D" id="2.30.30.240">
    <property type="entry name" value="PRC-barrel domain"/>
    <property type="match status" value="1"/>
</dbReference>
<dbReference type="InterPro" id="IPR011033">
    <property type="entry name" value="PRC_barrel-like_sf"/>
</dbReference>
<protein>
    <submittedName>
        <fullName evidence="2">Uncharacterized protein YrrD</fullName>
    </submittedName>
</protein>
<feature type="domain" description="PRC-barrel" evidence="1">
    <location>
        <begin position="86"/>
        <end position="157"/>
    </location>
</feature>
<dbReference type="EMBL" id="JACHEN010000004">
    <property type="protein sequence ID" value="MBB6214802.1"/>
    <property type="molecule type" value="Genomic_DNA"/>
</dbReference>
<dbReference type="PANTHER" id="PTHR36740:SF1">
    <property type="entry name" value="PRC-BARREL DOMAIN-CONTAINING PROTEIN"/>
    <property type="match status" value="1"/>
</dbReference>
<dbReference type="AlphaFoldDB" id="A0A841KV49"/>
<dbReference type="SUPFAM" id="SSF50346">
    <property type="entry name" value="PRC-barrel domain"/>
    <property type="match status" value="1"/>
</dbReference>
<evidence type="ECO:0000313" key="3">
    <source>
        <dbReference type="Proteomes" id="UP000579281"/>
    </source>
</evidence>